<organism evidence="2 3">
    <name type="scientific">Populibacterium corticicola</name>
    <dbReference type="NCBI Taxonomy" id="1812826"/>
    <lineage>
        <taxon>Bacteria</taxon>
        <taxon>Bacillati</taxon>
        <taxon>Actinomycetota</taxon>
        <taxon>Actinomycetes</taxon>
        <taxon>Micrococcales</taxon>
        <taxon>Jonesiaceae</taxon>
        <taxon>Populibacterium</taxon>
    </lineage>
</organism>
<name>A0ABW5XFZ2_9MICO</name>
<dbReference type="CDD" id="cd06193">
    <property type="entry name" value="siderophore_interacting"/>
    <property type="match status" value="1"/>
</dbReference>
<proteinExistence type="predicted"/>
<evidence type="ECO:0000313" key="3">
    <source>
        <dbReference type="Proteomes" id="UP001597391"/>
    </source>
</evidence>
<dbReference type="RefSeq" id="WP_377465633.1">
    <property type="nucleotide sequence ID" value="NZ_JBHUOP010000002.1"/>
</dbReference>
<dbReference type="InterPro" id="IPR007037">
    <property type="entry name" value="SIP_rossman_dom"/>
</dbReference>
<dbReference type="Gene3D" id="3.40.50.80">
    <property type="entry name" value="Nucleotide-binding domain of ferredoxin-NADP reductase (FNR) module"/>
    <property type="match status" value="1"/>
</dbReference>
<sequence>MPAEQSRFFRASVRSIQDITPSFRRFTFTSQDLADYGDPGYDQRIKVVFGPMTADPGILPVHDLEAMPTGPDWYQDWRSMPEHERPPFRTYTTRAVRREVCEVDIDMVVHEVSGPASQWIQGARPGDEVLIFGPTTAATGVSFGIDFVPPENVGHVLLVGDETAAPAIACILEQYPDVPATVVLELPHEHDINYLPRRPDVRYVTGSRAGRERNEFLVSATKEVIEELNPPGHVSVVEEIPLDEILWEVPRSARGGAALKSAELYTWLAGEASAVRELRRHLVGVHGVDRRAVAFMGYWRLGRAEV</sequence>
<dbReference type="PROSITE" id="PS51384">
    <property type="entry name" value="FAD_FR"/>
    <property type="match status" value="1"/>
</dbReference>
<dbReference type="Proteomes" id="UP001597391">
    <property type="component" value="Unassembled WGS sequence"/>
</dbReference>
<dbReference type="InterPro" id="IPR039374">
    <property type="entry name" value="SIP_fam"/>
</dbReference>
<dbReference type="InterPro" id="IPR017927">
    <property type="entry name" value="FAD-bd_FR_type"/>
</dbReference>
<gene>
    <name evidence="2" type="ORF">ACFSYH_05420</name>
</gene>
<evidence type="ECO:0000313" key="2">
    <source>
        <dbReference type="EMBL" id="MFD2840009.1"/>
    </source>
</evidence>
<dbReference type="Pfam" id="PF08021">
    <property type="entry name" value="FAD_binding_9"/>
    <property type="match status" value="1"/>
</dbReference>
<accession>A0ABW5XFZ2</accession>
<dbReference type="Pfam" id="PF04954">
    <property type="entry name" value="SIP"/>
    <property type="match status" value="1"/>
</dbReference>
<dbReference type="EMBL" id="JBHUOP010000002">
    <property type="protein sequence ID" value="MFD2840009.1"/>
    <property type="molecule type" value="Genomic_DNA"/>
</dbReference>
<evidence type="ECO:0000259" key="1">
    <source>
        <dbReference type="PROSITE" id="PS51384"/>
    </source>
</evidence>
<keyword evidence="3" id="KW-1185">Reference proteome</keyword>
<feature type="domain" description="FAD-binding FR-type" evidence="1">
    <location>
        <begin position="6"/>
        <end position="141"/>
    </location>
</feature>
<dbReference type="PANTHER" id="PTHR30157:SF0">
    <property type="entry name" value="NADPH-DEPENDENT FERRIC-CHELATE REDUCTASE"/>
    <property type="match status" value="1"/>
</dbReference>
<protein>
    <submittedName>
        <fullName evidence="2">Siderophore-interacting protein</fullName>
    </submittedName>
</protein>
<dbReference type="InterPro" id="IPR013113">
    <property type="entry name" value="SIP_FAD-bd"/>
</dbReference>
<dbReference type="InterPro" id="IPR017938">
    <property type="entry name" value="Riboflavin_synthase-like_b-brl"/>
</dbReference>
<comment type="caution">
    <text evidence="2">The sequence shown here is derived from an EMBL/GenBank/DDBJ whole genome shotgun (WGS) entry which is preliminary data.</text>
</comment>
<dbReference type="PANTHER" id="PTHR30157">
    <property type="entry name" value="FERRIC REDUCTASE, NADPH-DEPENDENT"/>
    <property type="match status" value="1"/>
</dbReference>
<dbReference type="InterPro" id="IPR039261">
    <property type="entry name" value="FNR_nucleotide-bd"/>
</dbReference>
<reference evidence="3" key="1">
    <citation type="journal article" date="2019" name="Int. J. Syst. Evol. Microbiol.">
        <title>The Global Catalogue of Microorganisms (GCM) 10K type strain sequencing project: providing services to taxonomists for standard genome sequencing and annotation.</title>
        <authorList>
            <consortium name="The Broad Institute Genomics Platform"/>
            <consortium name="The Broad Institute Genome Sequencing Center for Infectious Disease"/>
            <person name="Wu L."/>
            <person name="Ma J."/>
        </authorList>
    </citation>
    <scope>NUCLEOTIDE SEQUENCE [LARGE SCALE GENOMIC DNA]</scope>
    <source>
        <strain evidence="3">KCTC 33576</strain>
    </source>
</reference>
<dbReference type="SUPFAM" id="SSF63380">
    <property type="entry name" value="Riboflavin synthase domain-like"/>
    <property type="match status" value="1"/>
</dbReference>
<dbReference type="Gene3D" id="2.40.30.10">
    <property type="entry name" value="Translation factors"/>
    <property type="match status" value="1"/>
</dbReference>